<dbReference type="CDD" id="cd06878">
    <property type="entry name" value="PX_SNX25"/>
    <property type="match status" value="1"/>
</dbReference>
<dbReference type="Pfam" id="PF08628">
    <property type="entry name" value="Nexin_C"/>
    <property type="match status" value="1"/>
</dbReference>
<proteinExistence type="inferred from homology"/>
<feature type="domain" description="RGS" evidence="5">
    <location>
        <begin position="382"/>
        <end position="497"/>
    </location>
</feature>
<dbReference type="SMART" id="SM00313">
    <property type="entry name" value="PXA"/>
    <property type="match status" value="1"/>
</dbReference>
<keyword evidence="4" id="KW-1133">Transmembrane helix</keyword>
<dbReference type="AlphaFoldDB" id="A0A2J7RFM7"/>
<comment type="caution">
    <text evidence="8">The sequence shown here is derived from an EMBL/GenBank/DDBJ whole genome shotgun (WGS) entry which is preliminary data.</text>
</comment>
<keyword evidence="4" id="KW-0472">Membrane</keyword>
<dbReference type="STRING" id="105785.A0A2J7RFM7"/>
<feature type="region of interest" description="Disordered" evidence="3">
    <location>
        <begin position="506"/>
        <end position="526"/>
    </location>
</feature>
<feature type="domain" description="PXA" evidence="7">
    <location>
        <begin position="91"/>
        <end position="258"/>
    </location>
</feature>
<dbReference type="PROSITE" id="PS50132">
    <property type="entry name" value="RGS"/>
    <property type="match status" value="1"/>
</dbReference>
<dbReference type="InterPro" id="IPR036871">
    <property type="entry name" value="PX_dom_sf"/>
</dbReference>
<dbReference type="InterPro" id="IPR044926">
    <property type="entry name" value="RGS_subdomain_2"/>
</dbReference>
<evidence type="ECO:0000259" key="6">
    <source>
        <dbReference type="PROSITE" id="PS50195"/>
    </source>
</evidence>
<feature type="transmembrane region" description="Helical" evidence="4">
    <location>
        <begin position="30"/>
        <end position="51"/>
    </location>
</feature>
<feature type="domain" description="PX" evidence="6">
    <location>
        <begin position="601"/>
        <end position="719"/>
    </location>
</feature>
<evidence type="ECO:0000256" key="3">
    <source>
        <dbReference type="SAM" id="MobiDB-lite"/>
    </source>
</evidence>
<dbReference type="InterPro" id="IPR037899">
    <property type="entry name" value="SNX25_PX"/>
</dbReference>
<dbReference type="InterPro" id="IPR016137">
    <property type="entry name" value="RGS"/>
</dbReference>
<evidence type="ECO:0000259" key="7">
    <source>
        <dbReference type="PROSITE" id="PS51207"/>
    </source>
</evidence>
<feature type="coiled-coil region" evidence="2">
    <location>
        <begin position="535"/>
        <end position="589"/>
    </location>
</feature>
<dbReference type="Pfam" id="PF00615">
    <property type="entry name" value="RGS"/>
    <property type="match status" value="1"/>
</dbReference>
<dbReference type="Gene3D" id="1.10.167.10">
    <property type="entry name" value="Regulator of G-protein Signalling 4, domain 2"/>
    <property type="match status" value="1"/>
</dbReference>
<dbReference type="SMART" id="SM00312">
    <property type="entry name" value="PX"/>
    <property type="match status" value="1"/>
</dbReference>
<evidence type="ECO:0000256" key="2">
    <source>
        <dbReference type="SAM" id="Coils"/>
    </source>
</evidence>
<dbReference type="InterPro" id="IPR003114">
    <property type="entry name" value="Phox_assoc"/>
</dbReference>
<name>A0A2J7RFM7_9NEOP</name>
<evidence type="ECO:0000313" key="8">
    <source>
        <dbReference type="EMBL" id="PNF39620.1"/>
    </source>
</evidence>
<reference evidence="8 9" key="1">
    <citation type="submission" date="2017-12" db="EMBL/GenBank/DDBJ databases">
        <title>Hemimetabolous genomes reveal molecular basis of termite eusociality.</title>
        <authorList>
            <person name="Harrison M.C."/>
            <person name="Jongepier E."/>
            <person name="Robertson H.M."/>
            <person name="Arning N."/>
            <person name="Bitard-Feildel T."/>
            <person name="Chao H."/>
            <person name="Childers C.P."/>
            <person name="Dinh H."/>
            <person name="Doddapaneni H."/>
            <person name="Dugan S."/>
            <person name="Gowin J."/>
            <person name="Greiner C."/>
            <person name="Han Y."/>
            <person name="Hu H."/>
            <person name="Hughes D.S.T."/>
            <person name="Huylmans A.-K."/>
            <person name="Kemena C."/>
            <person name="Kremer L.P.M."/>
            <person name="Lee S.L."/>
            <person name="Lopez-Ezquerra A."/>
            <person name="Mallet L."/>
            <person name="Monroy-Kuhn J.M."/>
            <person name="Moser A."/>
            <person name="Murali S.C."/>
            <person name="Muzny D.M."/>
            <person name="Otani S."/>
            <person name="Piulachs M.-D."/>
            <person name="Poelchau M."/>
            <person name="Qu J."/>
            <person name="Schaub F."/>
            <person name="Wada-Katsumata A."/>
            <person name="Worley K.C."/>
            <person name="Xie Q."/>
            <person name="Ylla G."/>
            <person name="Poulsen M."/>
            <person name="Gibbs R.A."/>
            <person name="Schal C."/>
            <person name="Richards S."/>
            <person name="Belles X."/>
            <person name="Korb J."/>
            <person name="Bornberg-Bauer E."/>
        </authorList>
    </citation>
    <scope>NUCLEOTIDE SEQUENCE [LARGE SCALE GENOMIC DNA]</scope>
    <source>
        <tissue evidence="8">Whole body</tissue>
    </source>
</reference>
<evidence type="ECO:0000256" key="1">
    <source>
        <dbReference type="ARBA" id="ARBA00010883"/>
    </source>
</evidence>
<evidence type="ECO:0000256" key="4">
    <source>
        <dbReference type="SAM" id="Phobius"/>
    </source>
</evidence>
<evidence type="ECO:0000313" key="9">
    <source>
        <dbReference type="Proteomes" id="UP000235965"/>
    </source>
</evidence>
<organism evidence="8 9">
    <name type="scientific">Cryptotermes secundus</name>
    <dbReference type="NCBI Taxonomy" id="105785"/>
    <lineage>
        <taxon>Eukaryota</taxon>
        <taxon>Metazoa</taxon>
        <taxon>Ecdysozoa</taxon>
        <taxon>Arthropoda</taxon>
        <taxon>Hexapoda</taxon>
        <taxon>Insecta</taxon>
        <taxon>Pterygota</taxon>
        <taxon>Neoptera</taxon>
        <taxon>Polyneoptera</taxon>
        <taxon>Dictyoptera</taxon>
        <taxon>Blattodea</taxon>
        <taxon>Blattoidea</taxon>
        <taxon>Termitoidae</taxon>
        <taxon>Kalotermitidae</taxon>
        <taxon>Cryptotermitinae</taxon>
        <taxon>Cryptotermes</taxon>
    </lineage>
</organism>
<protein>
    <submittedName>
        <fullName evidence="8">Sorting nexin-25</fullName>
    </submittedName>
</protein>
<accession>A0A2J7RFM7</accession>
<feature type="compositionally biased region" description="Polar residues" evidence="3">
    <location>
        <begin position="513"/>
        <end position="523"/>
    </location>
</feature>
<dbReference type="FunCoup" id="A0A2J7RFM7">
    <property type="interactions" value="1110"/>
</dbReference>
<dbReference type="SUPFAM" id="SSF48097">
    <property type="entry name" value="Regulator of G-protein signaling, RGS"/>
    <property type="match status" value="1"/>
</dbReference>
<dbReference type="GO" id="GO:0035091">
    <property type="term" value="F:phosphatidylinositol binding"/>
    <property type="evidence" value="ECO:0007669"/>
    <property type="project" value="InterPro"/>
</dbReference>
<dbReference type="PROSITE" id="PS50195">
    <property type="entry name" value="PX"/>
    <property type="match status" value="1"/>
</dbReference>
<dbReference type="InterPro" id="IPR013937">
    <property type="entry name" value="Sorting_nexin_C"/>
</dbReference>
<dbReference type="PANTHER" id="PTHR22775">
    <property type="entry name" value="SORTING NEXIN"/>
    <property type="match status" value="1"/>
</dbReference>
<dbReference type="OrthoDB" id="120967at2759"/>
<dbReference type="SUPFAM" id="SSF64268">
    <property type="entry name" value="PX domain"/>
    <property type="match status" value="1"/>
</dbReference>
<dbReference type="Pfam" id="PF00787">
    <property type="entry name" value="PX"/>
    <property type="match status" value="1"/>
</dbReference>
<dbReference type="EMBL" id="NEVH01004410">
    <property type="protein sequence ID" value="PNF39620.1"/>
    <property type="molecule type" value="Genomic_DNA"/>
</dbReference>
<sequence length="933" mass="106560">MRPVFLVSALGTLLLALIYQSEWLSTFIIGGILAVALGLAIMFVAHVSLVARSNFSAVYTKPTPQCKTIHRYLTELETKLEKPPRLPVIFGRMIDGILQQLLDLILRDYVGEWCSDAGFKSDELLQDLKVDLWHVTKNLEERLSKIDQTRLVAVDMVNVVTHHFERIRQAQASVTGGKLVEFNLSAHLTSPDKERDYLRRVSERCIALLFPPNYAECNPVKHLLREILACKVFYPVIEMLTDPDSINQKILTYIQHQPQSEALSKKAYVYAANFEDFIETIKSCNDTEVLKHIRYNIVTEIMQATTNHNWKKSIRMDPGREVFSFSTGKGDMLQTRQVKRYIGQLTYAKNQCEKRLRLLGWMGYPVEEAVEASTMITRKILTLSEVLGSVIGRRYLTQFLEQVGSVSLIGYWAAVEELRQTSRSSWHQLGAEIFYKYINTPSPDIRVDKPVLKRMEGFLLGDKGPEVFYEVQEEVVKTLEEKFYPPFLVSELYQKMQVAMEEVSIPEKDDSADVQTPSGSKNPNLHIVDKSNYARRKLDQLQEKLSNKMQALEALKTSLKPESRVLAVLEKEVEQLQGEKRQLEAHLTRTEAWGEHLGQWRAVVQSAELSEDKEMLQFVLVVHILEDELDNDSISTGWVVLRKLSDFQALHRELCHMSPSVKSLELPSQSLKFRFGKGTSSLEKARMQIHKYLKFVLEDDRLNQSEALYTFLSPSSAHLKQVSPSPKKSKFSLSTLFKSAELGREAFGSGSAGRDSDEEDVTLLLDDGEGRSPVLGESGMDGIAEPLYNLLGEVFDLRGVFKWLRKTLITFVQITYGRTINRQVCETVSWLFSEPMIYYYIKLLLKSWWPNGKLTTAPSPRTEEEKLSTRSEARQQFLSNIPEVLSTLVGQQNAQRGAIKVFETLQDPRLNKQLFYDLFEVLLSALCPELKNE</sequence>
<dbReference type="PROSITE" id="PS51207">
    <property type="entry name" value="PXA"/>
    <property type="match status" value="1"/>
</dbReference>
<dbReference type="SMART" id="SM00315">
    <property type="entry name" value="RGS"/>
    <property type="match status" value="1"/>
</dbReference>
<dbReference type="Proteomes" id="UP000235965">
    <property type="component" value="Unassembled WGS sequence"/>
</dbReference>
<dbReference type="InterPro" id="IPR036305">
    <property type="entry name" value="RGS_sf"/>
</dbReference>
<dbReference type="InterPro" id="IPR001683">
    <property type="entry name" value="PX_dom"/>
</dbReference>
<dbReference type="Pfam" id="PF02194">
    <property type="entry name" value="PXA"/>
    <property type="match status" value="1"/>
</dbReference>
<evidence type="ECO:0000259" key="5">
    <source>
        <dbReference type="PROSITE" id="PS50132"/>
    </source>
</evidence>
<comment type="similarity">
    <text evidence="1">Belongs to the sorting nexin family.</text>
</comment>
<dbReference type="Gene3D" id="3.30.1520.10">
    <property type="entry name" value="Phox-like domain"/>
    <property type="match status" value="1"/>
</dbReference>
<dbReference type="InParanoid" id="A0A2J7RFM7"/>
<dbReference type="PANTHER" id="PTHR22775:SF48">
    <property type="entry name" value="SORTING NEXIN-25"/>
    <property type="match status" value="1"/>
</dbReference>
<gene>
    <name evidence="8" type="ORF">B7P43_G05650</name>
</gene>
<keyword evidence="4" id="KW-0812">Transmembrane</keyword>
<keyword evidence="2" id="KW-0175">Coiled coil</keyword>
<keyword evidence="9" id="KW-1185">Reference proteome</keyword>